<comment type="similarity">
    <text evidence="2 11">Belongs to the WhiB family.</text>
</comment>
<evidence type="ECO:0000256" key="4">
    <source>
        <dbReference type="ARBA" id="ARBA00022723"/>
    </source>
</evidence>
<dbReference type="InterPro" id="IPR003482">
    <property type="entry name" value="Whib"/>
</dbReference>
<comment type="PTM">
    <text evidence="11">The Fe-S cluster can be nitrosylated by nitric oxide (NO).</text>
</comment>
<dbReference type="PROSITE" id="PS51674">
    <property type="entry name" value="4FE4S_WBL"/>
    <property type="match status" value="1"/>
</dbReference>
<proteinExistence type="inferred from homology"/>
<evidence type="ECO:0000256" key="6">
    <source>
        <dbReference type="ARBA" id="ARBA00023014"/>
    </source>
</evidence>
<comment type="PTM">
    <text evidence="11">Upon Fe-S cluster removal intramolecular disulfide bonds are formed.</text>
</comment>
<dbReference type="PANTHER" id="PTHR38839">
    <property type="entry name" value="TRANSCRIPTIONAL REGULATOR WHID-RELATED"/>
    <property type="match status" value="1"/>
</dbReference>
<keyword evidence="11" id="KW-0963">Cytoplasm</keyword>
<keyword evidence="4 11" id="KW-0479">Metal-binding</keyword>
<keyword evidence="7 11" id="KW-0805">Transcription regulation</keyword>
<evidence type="ECO:0000256" key="11">
    <source>
        <dbReference type="HAMAP-Rule" id="MF_01479"/>
    </source>
</evidence>
<protein>
    <recommendedName>
        <fullName evidence="11">Transcriptional regulator WhiB</fullName>
    </recommendedName>
</protein>
<evidence type="ECO:0000313" key="14">
    <source>
        <dbReference type="Proteomes" id="UP001203761"/>
    </source>
</evidence>
<feature type="binding site" evidence="11">
    <location>
        <position position="68"/>
    </location>
    <ligand>
        <name>[4Fe-4S] cluster</name>
        <dbReference type="ChEBI" id="CHEBI:49883"/>
    </ligand>
</feature>
<keyword evidence="8 11" id="KW-0238">DNA-binding</keyword>
<evidence type="ECO:0000256" key="5">
    <source>
        <dbReference type="ARBA" id="ARBA00023004"/>
    </source>
</evidence>
<evidence type="ECO:0000256" key="8">
    <source>
        <dbReference type="ARBA" id="ARBA00023125"/>
    </source>
</evidence>
<feature type="binding site" evidence="11">
    <location>
        <position position="62"/>
    </location>
    <ligand>
        <name>[4Fe-4S] cluster</name>
        <dbReference type="ChEBI" id="CHEBI:49883"/>
    </ligand>
</feature>
<keyword evidence="3 11" id="KW-0004">4Fe-4S</keyword>
<dbReference type="Pfam" id="PF02467">
    <property type="entry name" value="Whib"/>
    <property type="match status" value="1"/>
</dbReference>
<evidence type="ECO:0000256" key="10">
    <source>
        <dbReference type="ARBA" id="ARBA00023163"/>
    </source>
</evidence>
<feature type="binding site" evidence="11">
    <location>
        <position position="59"/>
    </location>
    <ligand>
        <name>[4Fe-4S] cluster</name>
        <dbReference type="ChEBI" id="CHEBI:49883"/>
    </ligand>
</feature>
<keyword evidence="6 11" id="KW-0411">Iron-sulfur</keyword>
<evidence type="ECO:0000256" key="7">
    <source>
        <dbReference type="ARBA" id="ARBA00023015"/>
    </source>
</evidence>
<dbReference type="EMBL" id="JAKNCJ010000006">
    <property type="protein sequence ID" value="MCL6423955.1"/>
    <property type="molecule type" value="Genomic_DNA"/>
</dbReference>
<comment type="subcellular location">
    <subcellularLocation>
        <location evidence="1 11">Cytoplasm</location>
    </subcellularLocation>
</comment>
<keyword evidence="14" id="KW-1185">Reference proteome</keyword>
<feature type="binding site" evidence="11">
    <location>
        <position position="36"/>
    </location>
    <ligand>
        <name>[4Fe-4S] cluster</name>
        <dbReference type="ChEBI" id="CHEBI:49883"/>
    </ligand>
</feature>
<accession>A0ABT0R4V0</accession>
<dbReference type="Proteomes" id="UP001203761">
    <property type="component" value="Unassembled WGS sequence"/>
</dbReference>
<evidence type="ECO:0000256" key="2">
    <source>
        <dbReference type="ARBA" id="ARBA00006597"/>
    </source>
</evidence>
<keyword evidence="5 11" id="KW-0408">Iron</keyword>
<keyword evidence="9 11" id="KW-1015">Disulfide bond</keyword>
<name>A0ABT0R4V0_9MICO</name>
<evidence type="ECO:0000313" key="13">
    <source>
        <dbReference type="EMBL" id="MCL6423955.1"/>
    </source>
</evidence>
<dbReference type="RefSeq" id="WP_249738035.1">
    <property type="nucleotide sequence ID" value="NZ_JAKNCJ010000006.1"/>
</dbReference>
<evidence type="ECO:0000256" key="1">
    <source>
        <dbReference type="ARBA" id="ARBA00004496"/>
    </source>
</evidence>
<dbReference type="PANTHER" id="PTHR38839:SF4">
    <property type="entry name" value="TRANSCRIPTIONAL REGULATOR WHIB"/>
    <property type="match status" value="1"/>
</dbReference>
<comment type="caution">
    <text evidence="13">The sequence shown here is derived from an EMBL/GenBank/DDBJ whole genome shotgun (WGS) entry which is preliminary data.</text>
</comment>
<comment type="function">
    <text evidence="11">Acts as a transcriptional regulator. Probably redox-responsive. The apo- but not holo-form probably binds DNA.</text>
</comment>
<dbReference type="InterPro" id="IPR034768">
    <property type="entry name" value="4FE4S_WBL"/>
</dbReference>
<sequence length="98" mass="11077">MERSRDESETGSEFSLLALVADGEDAEVSWQERALCAQTDPEAFFPEKGGSTREAKKVCVSCDVRSECLEYALENDERFGIWGGLSERERRKLKRQAV</sequence>
<gene>
    <name evidence="11" type="primary">whiB</name>
    <name evidence="13" type="ORF">Bequi_11290</name>
</gene>
<reference evidence="13" key="1">
    <citation type="submission" date="2022-02" db="EMBL/GenBank/DDBJ databases">
        <authorList>
            <person name="Lee M."/>
            <person name="Kim S.-J."/>
            <person name="Jung M.-Y."/>
        </authorList>
    </citation>
    <scope>NUCLEOTIDE SEQUENCE</scope>
    <source>
        <strain evidence="13">JHP9</strain>
    </source>
</reference>
<evidence type="ECO:0000256" key="9">
    <source>
        <dbReference type="ARBA" id="ARBA00023157"/>
    </source>
</evidence>
<dbReference type="HAMAP" id="MF_01479">
    <property type="entry name" value="WhiB"/>
    <property type="match status" value="1"/>
</dbReference>
<evidence type="ECO:0000259" key="12">
    <source>
        <dbReference type="PROSITE" id="PS51674"/>
    </source>
</evidence>
<organism evidence="13 14">
    <name type="scientific">Brachybacterium equifaecis</name>
    <dbReference type="NCBI Taxonomy" id="2910770"/>
    <lineage>
        <taxon>Bacteria</taxon>
        <taxon>Bacillati</taxon>
        <taxon>Actinomycetota</taxon>
        <taxon>Actinomycetes</taxon>
        <taxon>Micrococcales</taxon>
        <taxon>Dermabacteraceae</taxon>
        <taxon>Brachybacterium</taxon>
    </lineage>
</organism>
<comment type="cofactor">
    <cofactor evidence="11">
        <name>[4Fe-4S] cluster</name>
        <dbReference type="ChEBI" id="CHEBI:49883"/>
    </cofactor>
    <text evidence="11">Binds 1 [4Fe-4S] cluster per subunit. Following nitrosylation of the [4Fe-4S] cluster binds 1 [4Fe-8(NO)] cluster per subunit.</text>
</comment>
<evidence type="ECO:0000256" key="3">
    <source>
        <dbReference type="ARBA" id="ARBA00022485"/>
    </source>
</evidence>
<keyword evidence="10 11" id="KW-0804">Transcription</keyword>
<feature type="domain" description="4Fe-4S Wbl-type" evidence="12">
    <location>
        <begin position="35"/>
        <end position="92"/>
    </location>
</feature>